<reference evidence="1 2" key="1">
    <citation type="journal article" date="2013" name="J. Bacteriol.">
        <title>Roles of HynAB and Ech, the only two hydrogenases found in the model sulfate reducer Desulfovibrio gigas.</title>
        <authorList>
            <person name="Morais-Silva F.O."/>
            <person name="Santos C.I."/>
            <person name="Rodrigues R."/>
            <person name="Pereira I.A."/>
            <person name="Rodrigues-Pousada C."/>
        </authorList>
    </citation>
    <scope>NUCLEOTIDE SEQUENCE [LARGE SCALE GENOMIC DNA]</scope>
    <source>
        <strain evidence="2">ATCC 19364 / DSM 1382 / NCIMB 9332 / VKM B-1759</strain>
    </source>
</reference>
<dbReference type="OrthoDB" id="5459202at2"/>
<evidence type="ECO:0000313" key="2">
    <source>
        <dbReference type="Proteomes" id="UP000016587"/>
    </source>
</evidence>
<keyword evidence="2" id="KW-1185">Reference proteome</keyword>
<dbReference type="HOGENOM" id="CLU_1903294_0_0_7"/>
<dbReference type="RefSeq" id="WP_021760714.1">
    <property type="nucleotide sequence ID" value="NC_022444.1"/>
</dbReference>
<dbReference type="KEGG" id="dgg:DGI_2045"/>
<accession>T2GCA7</accession>
<dbReference type="STRING" id="1121448.DGI_2045"/>
<protein>
    <submittedName>
        <fullName evidence="1">Uncharacterized protein</fullName>
    </submittedName>
</protein>
<reference evidence="2" key="2">
    <citation type="submission" date="2013-07" db="EMBL/GenBank/DDBJ databases">
        <authorList>
            <person name="Morais-Silva F.O."/>
            <person name="Rezende A.M."/>
            <person name="Pimentel C."/>
            <person name="Resende D.M."/>
            <person name="Santos C.I."/>
            <person name="Clemente C."/>
            <person name="de Oliveira L.M."/>
            <person name="da Silva S.M."/>
            <person name="Costa D.A."/>
            <person name="Varela-Raposo A."/>
            <person name="Horacio E.C.A."/>
            <person name="Matos M."/>
            <person name="Flores O."/>
            <person name="Ruiz J.C."/>
            <person name="Rodrigues-Pousada C."/>
        </authorList>
    </citation>
    <scope>NUCLEOTIDE SEQUENCE [LARGE SCALE GENOMIC DNA]</scope>
    <source>
        <strain evidence="2">ATCC 19364 / DSM 1382 / NCIMB 9332 / VKM B-1759</strain>
    </source>
</reference>
<organism evidence="1 2">
    <name type="scientific">Megalodesulfovibrio gigas (strain ATCC 19364 / DSM 1382 / NCIMB 9332 / VKM B-1759)</name>
    <name type="common">Desulfovibrio gigas</name>
    <dbReference type="NCBI Taxonomy" id="1121448"/>
    <lineage>
        <taxon>Bacteria</taxon>
        <taxon>Pseudomonadati</taxon>
        <taxon>Thermodesulfobacteriota</taxon>
        <taxon>Desulfovibrionia</taxon>
        <taxon>Desulfovibrionales</taxon>
        <taxon>Desulfovibrionaceae</taxon>
        <taxon>Megalodesulfovibrio</taxon>
    </lineage>
</organism>
<proteinExistence type="predicted"/>
<evidence type="ECO:0000313" key="1">
    <source>
        <dbReference type="EMBL" id="AGW13814.1"/>
    </source>
</evidence>
<gene>
    <name evidence="1" type="ORF">DGI_2045</name>
</gene>
<dbReference type="AlphaFoldDB" id="T2GCA7"/>
<dbReference type="PATRIC" id="fig|1121448.10.peg.2000"/>
<dbReference type="Proteomes" id="UP000016587">
    <property type="component" value="Chromosome"/>
</dbReference>
<dbReference type="EMBL" id="CP006585">
    <property type="protein sequence ID" value="AGW13814.1"/>
    <property type="molecule type" value="Genomic_DNA"/>
</dbReference>
<name>T2GCA7_MEGG1</name>
<sequence>MRIKTKILVQDFPIPNDPDGGVLTLHHLPPDEREGLGVSSSWQFSKGDSKVVVEPHAGDARYALAIKSIKGWKGVYGEDGNELPCTDKNKALFARHAVVAGDDGDMSVLAFISGCHREMDEARKVAREDARKN</sequence>